<evidence type="ECO:0000256" key="11">
    <source>
        <dbReference type="ARBA" id="ARBA00060547"/>
    </source>
</evidence>
<proteinExistence type="predicted"/>
<evidence type="ECO:0000256" key="7">
    <source>
        <dbReference type="ARBA" id="ARBA00022801"/>
    </source>
</evidence>
<comment type="pathway">
    <text evidence="11">Amino-acid degradation; L-tryptophan degradation via kynurenine pathway; L-kynurenine from L-tryptophan: step 2/2.</text>
</comment>
<dbReference type="GO" id="GO:0019441">
    <property type="term" value="P:L-tryptophan catabolic process to kynurenine"/>
    <property type="evidence" value="ECO:0007669"/>
    <property type="project" value="InterPro"/>
</dbReference>
<accession>A0A2P6MKQ8</accession>
<evidence type="ECO:0000256" key="3">
    <source>
        <dbReference type="ARBA" id="ARBA00011738"/>
    </source>
</evidence>
<keyword evidence="7" id="KW-0378">Hydrolase</keyword>
<keyword evidence="13" id="KW-1185">Reference proteome</keyword>
<dbReference type="InterPro" id="IPR037175">
    <property type="entry name" value="KFase_sf"/>
</dbReference>
<reference evidence="12 13" key="1">
    <citation type="submission" date="2018-03" db="EMBL/GenBank/DDBJ databases">
        <title>Bacillus urumqiensis sp. nov., a moderately haloalkaliphilic bacterium isolated from a salt lake.</title>
        <authorList>
            <person name="Zhao B."/>
            <person name="Liao Z."/>
        </authorList>
    </citation>
    <scope>NUCLEOTIDE SEQUENCE [LARGE SCALE GENOMIC DNA]</scope>
    <source>
        <strain evidence="12 13">BZ-SZ-XJ18</strain>
    </source>
</reference>
<dbReference type="GO" id="GO:0004061">
    <property type="term" value="F:arylformamidase activity"/>
    <property type="evidence" value="ECO:0007669"/>
    <property type="project" value="UniProtKB-EC"/>
</dbReference>
<evidence type="ECO:0000256" key="4">
    <source>
        <dbReference type="ARBA" id="ARBA00012930"/>
    </source>
</evidence>
<comment type="catalytic activity">
    <reaction evidence="10">
        <text>N-formyl-L-kynurenine + H2O = L-kynurenine + formate + H(+)</text>
        <dbReference type="Rhea" id="RHEA:13009"/>
        <dbReference type="ChEBI" id="CHEBI:15377"/>
        <dbReference type="ChEBI" id="CHEBI:15378"/>
        <dbReference type="ChEBI" id="CHEBI:15740"/>
        <dbReference type="ChEBI" id="CHEBI:57959"/>
        <dbReference type="ChEBI" id="CHEBI:58629"/>
        <dbReference type="EC" id="3.5.1.9"/>
    </reaction>
</comment>
<sequence length="203" mass="22383">MWKDISQRLREGMDVWPGDEAFRRTPSMKQSDGASVNTSVLHMSTHTGTHLDAPYHYSSRGRTIDQMDVNELSGICRLIELKNVPVISASDLAAHGPFNESIILFKTTDTVHSYDSFPVFSKEAVELLHSEGVRLLGTDAPSVDSLTSKDLPAHHACLQSDIYIVEGLRLADAEPGFYEFMALPLLLEGSDGSPVRAVIREVD</sequence>
<dbReference type="EMBL" id="PVNS01000002">
    <property type="protein sequence ID" value="PRO66858.1"/>
    <property type="molecule type" value="Genomic_DNA"/>
</dbReference>
<evidence type="ECO:0000256" key="9">
    <source>
        <dbReference type="ARBA" id="ARBA00023079"/>
    </source>
</evidence>
<keyword evidence="9" id="KW-0823">Tryptophan catabolism</keyword>
<name>A0A2P6MKQ8_ALKUR</name>
<dbReference type="PANTHER" id="PTHR31118">
    <property type="entry name" value="CYCLASE-LIKE PROTEIN 2"/>
    <property type="match status" value="1"/>
</dbReference>
<organism evidence="12 13">
    <name type="scientific">Alkalicoccus urumqiensis</name>
    <name type="common">Bacillus urumqiensis</name>
    <dbReference type="NCBI Taxonomy" id="1548213"/>
    <lineage>
        <taxon>Bacteria</taxon>
        <taxon>Bacillati</taxon>
        <taxon>Bacillota</taxon>
        <taxon>Bacilli</taxon>
        <taxon>Bacillales</taxon>
        <taxon>Bacillaceae</taxon>
        <taxon>Alkalicoccus</taxon>
    </lineage>
</organism>
<comment type="function">
    <text evidence="2">Catalyzes the hydrolysis of N-formyl-L-kynurenine to L-kynurenine, the second step in the kynurenine pathway of tryptophan degradation.</text>
</comment>
<dbReference type="OrthoDB" id="9796085at2"/>
<protein>
    <recommendedName>
        <fullName evidence="5">Kynurenine formamidase</fullName>
        <ecNumber evidence="4">3.5.1.9</ecNumber>
    </recommendedName>
</protein>
<dbReference type="EC" id="3.5.1.9" evidence="4"/>
<evidence type="ECO:0000313" key="12">
    <source>
        <dbReference type="EMBL" id="PRO66858.1"/>
    </source>
</evidence>
<comment type="subunit">
    <text evidence="3">Homodimer.</text>
</comment>
<evidence type="ECO:0000256" key="2">
    <source>
        <dbReference type="ARBA" id="ARBA00002204"/>
    </source>
</evidence>
<evidence type="ECO:0000256" key="10">
    <source>
        <dbReference type="ARBA" id="ARBA00048496"/>
    </source>
</evidence>
<comment type="cofactor">
    <cofactor evidence="1">
        <name>Zn(2+)</name>
        <dbReference type="ChEBI" id="CHEBI:29105"/>
    </cofactor>
</comment>
<evidence type="ECO:0000256" key="1">
    <source>
        <dbReference type="ARBA" id="ARBA00001947"/>
    </source>
</evidence>
<dbReference type="SUPFAM" id="SSF102198">
    <property type="entry name" value="Putative cyclase"/>
    <property type="match status" value="1"/>
</dbReference>
<gene>
    <name evidence="12" type="ORF">C6I21_02740</name>
</gene>
<evidence type="ECO:0000256" key="8">
    <source>
        <dbReference type="ARBA" id="ARBA00022833"/>
    </source>
</evidence>
<dbReference type="FunFam" id="3.50.30.50:FF:000001">
    <property type="entry name" value="Kynurenine formamidase"/>
    <property type="match status" value="1"/>
</dbReference>
<comment type="caution">
    <text evidence="12">The sequence shown here is derived from an EMBL/GenBank/DDBJ whole genome shotgun (WGS) entry which is preliminary data.</text>
</comment>
<dbReference type="InterPro" id="IPR007325">
    <property type="entry name" value="KFase/CYL"/>
</dbReference>
<dbReference type="PANTHER" id="PTHR31118:SF32">
    <property type="entry name" value="KYNURENINE FORMAMIDASE"/>
    <property type="match status" value="1"/>
</dbReference>
<evidence type="ECO:0000313" key="13">
    <source>
        <dbReference type="Proteomes" id="UP000243650"/>
    </source>
</evidence>
<evidence type="ECO:0000256" key="6">
    <source>
        <dbReference type="ARBA" id="ARBA00022723"/>
    </source>
</evidence>
<dbReference type="Pfam" id="PF04199">
    <property type="entry name" value="Cyclase"/>
    <property type="match status" value="1"/>
</dbReference>
<evidence type="ECO:0000256" key="5">
    <source>
        <dbReference type="ARBA" id="ARBA00014889"/>
    </source>
</evidence>
<keyword evidence="6" id="KW-0479">Metal-binding</keyword>
<keyword evidence="8" id="KW-0862">Zinc</keyword>
<dbReference type="Proteomes" id="UP000243650">
    <property type="component" value="Unassembled WGS sequence"/>
</dbReference>
<dbReference type="AlphaFoldDB" id="A0A2P6MKQ8"/>
<dbReference type="Gene3D" id="3.50.30.50">
    <property type="entry name" value="Putative cyclase"/>
    <property type="match status" value="1"/>
</dbReference>
<dbReference type="GO" id="GO:0046872">
    <property type="term" value="F:metal ion binding"/>
    <property type="evidence" value="ECO:0007669"/>
    <property type="project" value="UniProtKB-KW"/>
</dbReference>
<dbReference type="RefSeq" id="WP_105957894.1">
    <property type="nucleotide sequence ID" value="NZ_PVNS01000002.1"/>
</dbReference>